<dbReference type="PANTHER" id="PTHR47019:SF1">
    <property type="entry name" value="LIPID II FLIPPASE MURJ"/>
    <property type="match status" value="1"/>
</dbReference>
<dbReference type="Proteomes" id="UP000562982">
    <property type="component" value="Unassembled WGS sequence"/>
</dbReference>
<dbReference type="CDD" id="cd13123">
    <property type="entry name" value="MATE_MurJ_like"/>
    <property type="match status" value="1"/>
</dbReference>
<evidence type="ECO:0000256" key="2">
    <source>
        <dbReference type="ARBA" id="ARBA00022475"/>
    </source>
</evidence>
<comment type="pathway">
    <text evidence="10">Cell wall biogenesis; peptidoglycan biosynthesis.</text>
</comment>
<keyword evidence="5 10" id="KW-0573">Peptidoglycan synthesis</keyword>
<comment type="function">
    <text evidence="8 10 11">Involved in peptidoglycan biosynthesis. Transports lipid-linked peptidoglycan precursors from the inner to the outer leaflet of the cytoplasmic membrane.</text>
</comment>
<keyword evidence="10" id="KW-0997">Cell inner membrane</keyword>
<keyword evidence="7 10" id="KW-0472">Membrane</keyword>
<evidence type="ECO:0000256" key="7">
    <source>
        <dbReference type="ARBA" id="ARBA00023136"/>
    </source>
</evidence>
<dbReference type="GO" id="GO:0071555">
    <property type="term" value="P:cell wall organization"/>
    <property type="evidence" value="ECO:0007669"/>
    <property type="project" value="UniProtKB-UniRule"/>
</dbReference>
<dbReference type="GO" id="GO:0009252">
    <property type="term" value="P:peptidoglycan biosynthetic process"/>
    <property type="evidence" value="ECO:0007669"/>
    <property type="project" value="UniProtKB-UniRule"/>
</dbReference>
<feature type="transmembrane region" description="Helical" evidence="10">
    <location>
        <begin position="311"/>
        <end position="335"/>
    </location>
</feature>
<keyword evidence="14" id="KW-1185">Reference proteome</keyword>
<keyword evidence="6 10" id="KW-1133">Transmembrane helix</keyword>
<feature type="transmembrane region" description="Helical" evidence="10">
    <location>
        <begin position="272"/>
        <end position="290"/>
    </location>
</feature>
<keyword evidence="3 10" id="KW-0812">Transmembrane</keyword>
<feature type="transmembrane region" description="Helical" evidence="10">
    <location>
        <begin position="477"/>
        <end position="510"/>
    </location>
</feature>
<dbReference type="NCBIfam" id="TIGR01695">
    <property type="entry name" value="murJ_mviN"/>
    <property type="match status" value="1"/>
</dbReference>
<reference evidence="13 14" key="1">
    <citation type="submission" date="2018-07" db="EMBL/GenBank/DDBJ databases">
        <title>Genomic Encyclopedia of Type Strains, Phase IV (KMG-IV): sequencing the most valuable type-strain genomes for metagenomic binning, comparative biology and taxonomic classification.</title>
        <authorList>
            <person name="Goeker M."/>
        </authorList>
    </citation>
    <scope>NUCLEOTIDE SEQUENCE [LARGE SCALE GENOMIC DNA]</scope>
    <source>
        <strain evidence="13 14">DSM 5603</strain>
    </source>
</reference>
<dbReference type="PIRSF" id="PIRSF002869">
    <property type="entry name" value="MviN"/>
    <property type="match status" value="1"/>
</dbReference>
<proteinExistence type="inferred from homology"/>
<evidence type="ECO:0000256" key="6">
    <source>
        <dbReference type="ARBA" id="ARBA00022989"/>
    </source>
</evidence>
<protein>
    <recommendedName>
        <fullName evidence="10">Probable lipid II flippase MurJ</fullName>
    </recommendedName>
</protein>
<evidence type="ECO:0000256" key="10">
    <source>
        <dbReference type="HAMAP-Rule" id="MF_02078"/>
    </source>
</evidence>
<dbReference type="PANTHER" id="PTHR47019">
    <property type="entry name" value="LIPID II FLIPPASE MURJ"/>
    <property type="match status" value="1"/>
</dbReference>
<keyword evidence="2 10" id="KW-1003">Cell membrane</keyword>
<evidence type="ECO:0000256" key="4">
    <source>
        <dbReference type="ARBA" id="ARBA00022960"/>
    </source>
</evidence>
<dbReference type="AlphaFoldDB" id="A0A370G6W2"/>
<feature type="transmembrane region" description="Helical" evidence="10">
    <location>
        <begin position="410"/>
        <end position="427"/>
    </location>
</feature>
<dbReference type="PRINTS" id="PR01806">
    <property type="entry name" value="VIRFACTRMVIN"/>
</dbReference>
<dbReference type="UniPathway" id="UPA00219"/>
<accession>A0A370G6W2</accession>
<comment type="subcellular location">
    <subcellularLocation>
        <location evidence="10">Cell inner membrane</location>
        <topology evidence="10">Multi-pass membrane protein</topology>
    </subcellularLocation>
    <subcellularLocation>
        <location evidence="1">Cell membrane</location>
        <topology evidence="1">Multi-pass membrane protein</topology>
    </subcellularLocation>
</comment>
<dbReference type="GO" id="GO:0015648">
    <property type="term" value="F:lipid-linked peptidoglycan transporter activity"/>
    <property type="evidence" value="ECO:0007669"/>
    <property type="project" value="UniProtKB-UniRule"/>
</dbReference>
<dbReference type="EMBL" id="QQAW01000003">
    <property type="protein sequence ID" value="RDI38629.1"/>
    <property type="molecule type" value="Genomic_DNA"/>
</dbReference>
<feature type="transmembrane region" description="Helical" evidence="10">
    <location>
        <begin position="89"/>
        <end position="113"/>
    </location>
</feature>
<feature type="transmembrane region" description="Helical" evidence="10">
    <location>
        <begin position="386"/>
        <end position="404"/>
    </location>
</feature>
<comment type="similarity">
    <text evidence="9 10 11">Belongs to the MurJ/MviN family.</text>
</comment>
<dbReference type="GO" id="GO:0034204">
    <property type="term" value="P:lipid translocation"/>
    <property type="evidence" value="ECO:0007669"/>
    <property type="project" value="TreeGrafter"/>
</dbReference>
<feature type="transmembrane region" description="Helical" evidence="10">
    <location>
        <begin position="133"/>
        <end position="152"/>
    </location>
</feature>
<dbReference type="InterPro" id="IPR004268">
    <property type="entry name" value="MurJ"/>
</dbReference>
<evidence type="ECO:0000256" key="11">
    <source>
        <dbReference type="PIRNR" id="PIRNR002869"/>
    </source>
</evidence>
<evidence type="ECO:0000256" key="5">
    <source>
        <dbReference type="ARBA" id="ARBA00022984"/>
    </source>
</evidence>
<dbReference type="GO" id="GO:0008360">
    <property type="term" value="P:regulation of cell shape"/>
    <property type="evidence" value="ECO:0007669"/>
    <property type="project" value="UniProtKB-UniRule"/>
</dbReference>
<evidence type="ECO:0000313" key="12">
    <source>
        <dbReference type="EMBL" id="MBB2186095.1"/>
    </source>
</evidence>
<evidence type="ECO:0000313" key="15">
    <source>
        <dbReference type="Proteomes" id="UP000562982"/>
    </source>
</evidence>
<keyword evidence="10 11" id="KW-0813">Transport</keyword>
<keyword evidence="10 11" id="KW-0961">Cell wall biogenesis/degradation</keyword>
<keyword evidence="4 10" id="KW-0133">Cell shape</keyword>
<name>A0A370G6W2_GLULI</name>
<dbReference type="Proteomes" id="UP000254958">
    <property type="component" value="Unassembled WGS sequence"/>
</dbReference>
<feature type="transmembrane region" description="Helical" evidence="10">
    <location>
        <begin position="159"/>
        <end position="180"/>
    </location>
</feature>
<evidence type="ECO:0000256" key="8">
    <source>
        <dbReference type="ARBA" id="ARBA00060041"/>
    </source>
</evidence>
<dbReference type="OrthoDB" id="9816572at2"/>
<evidence type="ECO:0000256" key="9">
    <source>
        <dbReference type="ARBA" id="ARBA00061532"/>
    </source>
</evidence>
<gene>
    <name evidence="10 12" type="primary">murJ</name>
    <name evidence="13" type="ORF">C7453_10389</name>
    <name evidence="12" type="ORF">HLH32_06795</name>
</gene>
<comment type="caution">
    <text evidence="13">The sequence shown here is derived from an EMBL/GenBank/DDBJ whole genome shotgun (WGS) entry which is preliminary data.</text>
</comment>
<dbReference type="RefSeq" id="WP_114726789.1">
    <property type="nucleotide sequence ID" value="NZ_BJMI01000005.1"/>
</dbReference>
<feature type="transmembrane region" description="Helical" evidence="10">
    <location>
        <begin position="355"/>
        <end position="374"/>
    </location>
</feature>
<evidence type="ECO:0000256" key="1">
    <source>
        <dbReference type="ARBA" id="ARBA00004651"/>
    </source>
</evidence>
<comment type="caution">
    <text evidence="10">Lacks conserved residue(s) required for the propagation of feature annotation.</text>
</comment>
<dbReference type="HAMAP" id="MF_02078">
    <property type="entry name" value="MurJ_MviN"/>
    <property type="match status" value="1"/>
</dbReference>
<evidence type="ECO:0000313" key="13">
    <source>
        <dbReference type="EMBL" id="RDI38629.1"/>
    </source>
</evidence>
<dbReference type="EMBL" id="JABEQI010000003">
    <property type="protein sequence ID" value="MBB2186095.1"/>
    <property type="molecule type" value="Genomic_DNA"/>
</dbReference>
<sequence length="522" mass="55499">MLKGFLTVGGWTMLSRVLGLVRDQLLAAFLGAGPVQDAYQIAFRLPNMFRQLFGEGALNTAFVPIFSATLTTDGTEKARRFASETFSVLLTWLVMIAVLGEIFMPQVVSVIAAGFPMDGERYHIAVTLSRITFPYLVLICAAALVSGVLNGLHRFGVAAAAYVSFNIVGIAAILLLPPLTGDVGQAAAWGVTLSGVVQLGLLLLAVRRAGFRLMLLPPRLTARVHILLRRMAIGCLGSGISQINLLVDTMIASFLPAGSVSFIYFADRINQLPLGVLGAAAGTTLLPVLSRHVAAQDHDGAHTAQNRAIDYAMVLTLPAALGMIVLAHPIIATLFQHGAFTERDAMLSAQSLRAFAIGLPAFVLIKVLAPGFFARGDTTTPVRIGLFTLTLNFTLNLLLMHPLLHAGPPLASSLAAIVNVGILGFLLRRRALLRIFPATISRVVRMLLAALGMAAMLVMLNLTALGPLAVHHGPLRIVALMVLVAAGMLAYGIGLQVLGVMELRAAIAMLRGRLARRRGRTA</sequence>
<reference evidence="12 15" key="2">
    <citation type="submission" date="2020-04" db="EMBL/GenBank/DDBJ databases">
        <title>Description of novel Gluconacetobacter.</title>
        <authorList>
            <person name="Sombolestani A."/>
        </authorList>
    </citation>
    <scope>NUCLEOTIDE SEQUENCE [LARGE SCALE GENOMIC DNA]</scope>
    <source>
        <strain evidence="12 15">LMG 1382</strain>
    </source>
</reference>
<feature type="transmembrane region" description="Helical" evidence="10">
    <location>
        <begin position="447"/>
        <end position="465"/>
    </location>
</feature>
<dbReference type="InterPro" id="IPR051050">
    <property type="entry name" value="Lipid_II_flippase_MurJ/MviN"/>
</dbReference>
<feature type="transmembrane region" description="Helical" evidence="10">
    <location>
        <begin position="186"/>
        <end position="206"/>
    </location>
</feature>
<organism evidence="13 14">
    <name type="scientific">Gluconacetobacter liquefaciens</name>
    <name type="common">Acetobacter liquefaciens</name>
    <dbReference type="NCBI Taxonomy" id="89584"/>
    <lineage>
        <taxon>Bacteria</taxon>
        <taxon>Pseudomonadati</taxon>
        <taxon>Pseudomonadota</taxon>
        <taxon>Alphaproteobacteria</taxon>
        <taxon>Acetobacterales</taxon>
        <taxon>Acetobacteraceae</taxon>
        <taxon>Gluconacetobacter</taxon>
    </lineage>
</organism>
<dbReference type="GO" id="GO:0005886">
    <property type="term" value="C:plasma membrane"/>
    <property type="evidence" value="ECO:0007669"/>
    <property type="project" value="UniProtKB-SubCell"/>
</dbReference>
<evidence type="ECO:0000256" key="3">
    <source>
        <dbReference type="ARBA" id="ARBA00022692"/>
    </source>
</evidence>
<dbReference type="Pfam" id="PF03023">
    <property type="entry name" value="MurJ"/>
    <property type="match status" value="1"/>
</dbReference>
<evidence type="ECO:0000313" key="14">
    <source>
        <dbReference type="Proteomes" id="UP000254958"/>
    </source>
</evidence>